<dbReference type="PROSITE" id="PS50893">
    <property type="entry name" value="ABC_TRANSPORTER_2"/>
    <property type="match status" value="1"/>
</dbReference>
<comment type="similarity">
    <text evidence="1">Belongs to the ABC transporter superfamily.</text>
</comment>
<reference evidence="7" key="1">
    <citation type="journal article" date="2021" name="PeerJ">
        <title>Extensive microbial diversity within the chicken gut microbiome revealed by metagenomics and culture.</title>
        <authorList>
            <person name="Gilroy R."/>
            <person name="Ravi A."/>
            <person name="Getino M."/>
            <person name="Pursley I."/>
            <person name="Horton D.L."/>
            <person name="Alikhan N.F."/>
            <person name="Baker D."/>
            <person name="Gharbi K."/>
            <person name="Hall N."/>
            <person name="Watson M."/>
            <person name="Adriaenssens E.M."/>
            <person name="Foster-Nyarko E."/>
            <person name="Jarju S."/>
            <person name="Secka A."/>
            <person name="Antonio M."/>
            <person name="Oren A."/>
            <person name="Chaudhuri R.R."/>
            <person name="La Ragione R."/>
            <person name="Hildebrand F."/>
            <person name="Pallen M.J."/>
        </authorList>
    </citation>
    <scope>NUCLEOTIDE SEQUENCE</scope>
    <source>
        <strain evidence="7">CHK195-9823</strain>
    </source>
</reference>
<dbReference type="InterPro" id="IPR003439">
    <property type="entry name" value="ABC_transporter-like_ATP-bd"/>
</dbReference>
<dbReference type="PANTHER" id="PTHR24220:SF689">
    <property type="entry name" value="LIPOPROTEIN-RELEASING SYSTEM ATP-BINDING PROTEIN LOLD"/>
    <property type="match status" value="1"/>
</dbReference>
<dbReference type="CDD" id="cd03255">
    <property type="entry name" value="ABC_MJ0796_LolCDE_FtsE"/>
    <property type="match status" value="1"/>
</dbReference>
<dbReference type="InterPro" id="IPR027417">
    <property type="entry name" value="P-loop_NTPase"/>
</dbReference>
<reference evidence="7" key="2">
    <citation type="submission" date="2021-04" db="EMBL/GenBank/DDBJ databases">
        <authorList>
            <person name="Gilroy R."/>
        </authorList>
    </citation>
    <scope>NUCLEOTIDE SEQUENCE</scope>
    <source>
        <strain evidence="7">CHK195-9823</strain>
    </source>
</reference>
<dbReference type="PROSITE" id="PS00211">
    <property type="entry name" value="ABC_TRANSPORTER_1"/>
    <property type="match status" value="1"/>
</dbReference>
<evidence type="ECO:0000313" key="8">
    <source>
        <dbReference type="Proteomes" id="UP000886814"/>
    </source>
</evidence>
<keyword evidence="5" id="KW-0472">Membrane</keyword>
<dbReference type="GO" id="GO:0022857">
    <property type="term" value="F:transmembrane transporter activity"/>
    <property type="evidence" value="ECO:0007669"/>
    <property type="project" value="TreeGrafter"/>
</dbReference>
<keyword evidence="3" id="KW-0547">Nucleotide-binding</keyword>
<dbReference type="Pfam" id="PF00005">
    <property type="entry name" value="ABC_tran"/>
    <property type="match status" value="1"/>
</dbReference>
<keyword evidence="4 7" id="KW-0067">ATP-binding</keyword>
<evidence type="ECO:0000256" key="2">
    <source>
        <dbReference type="ARBA" id="ARBA00022448"/>
    </source>
</evidence>
<dbReference type="GO" id="GO:0005886">
    <property type="term" value="C:plasma membrane"/>
    <property type="evidence" value="ECO:0007669"/>
    <property type="project" value="TreeGrafter"/>
</dbReference>
<gene>
    <name evidence="7" type="ORF">H9747_05270</name>
</gene>
<dbReference type="InterPro" id="IPR017871">
    <property type="entry name" value="ABC_transporter-like_CS"/>
</dbReference>
<dbReference type="Proteomes" id="UP000886814">
    <property type="component" value="Unassembled WGS sequence"/>
</dbReference>
<dbReference type="InterPro" id="IPR017911">
    <property type="entry name" value="MacB-like_ATP-bd"/>
</dbReference>
<keyword evidence="5" id="KW-1133">Transmembrane helix</keyword>
<evidence type="ECO:0000256" key="5">
    <source>
        <dbReference type="SAM" id="Phobius"/>
    </source>
</evidence>
<comment type="caution">
    <text evidence="7">The sequence shown here is derived from an EMBL/GenBank/DDBJ whole genome shotgun (WGS) entry which is preliminary data.</text>
</comment>
<feature type="domain" description="ABC transporter" evidence="6">
    <location>
        <begin position="4"/>
        <end position="227"/>
    </location>
</feature>
<dbReference type="Gene3D" id="3.40.50.300">
    <property type="entry name" value="P-loop containing nucleotide triphosphate hydrolases"/>
    <property type="match status" value="1"/>
</dbReference>
<keyword evidence="2" id="KW-0813">Transport</keyword>
<dbReference type="InterPro" id="IPR003593">
    <property type="entry name" value="AAA+_ATPase"/>
</dbReference>
<dbReference type="SUPFAM" id="SSF52540">
    <property type="entry name" value="P-loop containing nucleoside triphosphate hydrolases"/>
    <property type="match status" value="1"/>
</dbReference>
<dbReference type="InterPro" id="IPR015854">
    <property type="entry name" value="ABC_transpr_LolD-like"/>
</dbReference>
<dbReference type="FunFam" id="3.40.50.300:FF:000056">
    <property type="entry name" value="Cell division ATP-binding protein FtsE"/>
    <property type="match status" value="1"/>
</dbReference>
<dbReference type="PANTHER" id="PTHR24220">
    <property type="entry name" value="IMPORT ATP-BINDING PROTEIN"/>
    <property type="match status" value="1"/>
</dbReference>
<evidence type="ECO:0000259" key="6">
    <source>
        <dbReference type="PROSITE" id="PS50893"/>
    </source>
</evidence>
<keyword evidence="5" id="KW-0812">Transmembrane</keyword>
<sequence>MRRLTAENVTYIYQGKYQKVEALKEVSCTFEEGKLYAVIGQSGSGKSTLLSILAGLGKPVRGRVLADGEDISQIGYERHRRKNVSVIYQAFCLFPALTVLENVMYPMEITGKKKKVAREKGEELLKKVGLAENLYRKFPAMLSGGEQQRVAIARALASEARTILADEPTGNLDSENGKIVLDILKDLVRRENYCVVIVTHDLDIAAQADVVYVMKDGRLTERRGEKP</sequence>
<dbReference type="EMBL" id="DXIQ01000031">
    <property type="protein sequence ID" value="HIV38398.1"/>
    <property type="molecule type" value="Genomic_DNA"/>
</dbReference>
<feature type="transmembrane region" description="Helical" evidence="5">
    <location>
        <begin position="86"/>
        <end position="105"/>
    </location>
</feature>
<dbReference type="GO" id="GO:0005524">
    <property type="term" value="F:ATP binding"/>
    <property type="evidence" value="ECO:0007669"/>
    <property type="project" value="UniProtKB-KW"/>
</dbReference>
<organism evidence="7 8">
    <name type="scientific">Candidatus Blautia stercorigallinarum</name>
    <dbReference type="NCBI Taxonomy" id="2838501"/>
    <lineage>
        <taxon>Bacteria</taxon>
        <taxon>Bacillati</taxon>
        <taxon>Bacillota</taxon>
        <taxon>Clostridia</taxon>
        <taxon>Lachnospirales</taxon>
        <taxon>Lachnospiraceae</taxon>
        <taxon>Blautia</taxon>
    </lineage>
</organism>
<protein>
    <submittedName>
        <fullName evidence="7">ABC transporter ATP-binding protein</fullName>
    </submittedName>
</protein>
<name>A0A9D1TEQ3_9FIRM</name>
<accession>A0A9D1TEQ3</accession>
<evidence type="ECO:0000256" key="1">
    <source>
        <dbReference type="ARBA" id="ARBA00005417"/>
    </source>
</evidence>
<evidence type="ECO:0000313" key="7">
    <source>
        <dbReference type="EMBL" id="HIV38398.1"/>
    </source>
</evidence>
<proteinExistence type="inferred from homology"/>
<dbReference type="GO" id="GO:0016887">
    <property type="term" value="F:ATP hydrolysis activity"/>
    <property type="evidence" value="ECO:0007669"/>
    <property type="project" value="InterPro"/>
</dbReference>
<evidence type="ECO:0000256" key="4">
    <source>
        <dbReference type="ARBA" id="ARBA00022840"/>
    </source>
</evidence>
<evidence type="ECO:0000256" key="3">
    <source>
        <dbReference type="ARBA" id="ARBA00022741"/>
    </source>
</evidence>
<dbReference type="SMART" id="SM00382">
    <property type="entry name" value="AAA"/>
    <property type="match status" value="1"/>
</dbReference>
<dbReference type="AlphaFoldDB" id="A0A9D1TEQ3"/>